<name>M0BW94_9EURY</name>
<dbReference type="eggNOG" id="arCOG11386">
    <property type="taxonomic scope" value="Archaea"/>
</dbReference>
<evidence type="ECO:0000313" key="1">
    <source>
        <dbReference type="EMBL" id="ELZ14673.1"/>
    </source>
</evidence>
<accession>M0BW94</accession>
<gene>
    <name evidence="1" type="ORF">C477_19869</name>
</gene>
<dbReference type="PATRIC" id="fig|1227488.3.peg.3984"/>
<dbReference type="Pfam" id="PF06516">
    <property type="entry name" value="NUP"/>
    <property type="match status" value="1"/>
</dbReference>
<dbReference type="AlphaFoldDB" id="M0BW94"/>
<evidence type="ECO:0000313" key="2">
    <source>
        <dbReference type="Proteomes" id="UP000011657"/>
    </source>
</evidence>
<sequence>MAELCEAYGIGPYVTTQMEDAATARALERFDLRDRYLSVRAVSNYDRPAPGESVTESFDGDPASLALAIDNAARVGGWVVEELIAADPLDIGAEHAV</sequence>
<protein>
    <submittedName>
        <fullName evidence="1">Phosphorylase</fullName>
    </submittedName>
</protein>
<dbReference type="EMBL" id="AOIS01000062">
    <property type="protein sequence ID" value="ELZ14673.1"/>
    <property type="molecule type" value="Genomic_DNA"/>
</dbReference>
<keyword evidence="2" id="KW-1185">Reference proteome</keyword>
<comment type="caution">
    <text evidence="1">The sequence shown here is derived from an EMBL/GenBank/DDBJ whole genome shotgun (WGS) entry which is preliminary data.</text>
</comment>
<dbReference type="Proteomes" id="UP000011657">
    <property type="component" value="Unassembled WGS sequence"/>
</dbReference>
<dbReference type="STRING" id="1227488.C477_19869"/>
<reference evidence="1 2" key="1">
    <citation type="journal article" date="2014" name="PLoS Genet.">
        <title>Phylogenetically driven sequencing of extremely halophilic archaea reveals strategies for static and dynamic osmo-response.</title>
        <authorList>
            <person name="Becker E.A."/>
            <person name="Seitzer P.M."/>
            <person name="Tritt A."/>
            <person name="Larsen D."/>
            <person name="Krusor M."/>
            <person name="Yao A.I."/>
            <person name="Wu D."/>
            <person name="Madern D."/>
            <person name="Eisen J.A."/>
            <person name="Darling A.E."/>
            <person name="Facciotti M.T."/>
        </authorList>
    </citation>
    <scope>NUCLEOTIDE SEQUENCE [LARGE SCALE GENOMIC DNA]</scope>
    <source>
        <strain evidence="1 2">JCM 13891</strain>
    </source>
</reference>
<proteinExistence type="predicted"/>
<dbReference type="GO" id="GO:0055085">
    <property type="term" value="P:transmembrane transport"/>
    <property type="evidence" value="ECO:0007669"/>
    <property type="project" value="InterPro"/>
</dbReference>
<organism evidence="1 2">
    <name type="scientific">Haloterrigena salina JCM 13891</name>
    <dbReference type="NCBI Taxonomy" id="1227488"/>
    <lineage>
        <taxon>Archaea</taxon>
        <taxon>Methanobacteriati</taxon>
        <taxon>Methanobacteriota</taxon>
        <taxon>Stenosarchaea group</taxon>
        <taxon>Halobacteria</taxon>
        <taxon>Halobacteriales</taxon>
        <taxon>Natrialbaceae</taxon>
        <taxon>Haloterrigena</taxon>
    </lineage>
</organism>
<dbReference type="InterPro" id="IPR009486">
    <property type="entry name" value="Pur_nuclsid_perm"/>
</dbReference>